<evidence type="ECO:0000313" key="1">
    <source>
        <dbReference type="EMBL" id="KAK3714278.1"/>
    </source>
</evidence>
<comment type="caution">
    <text evidence="1">The sequence shown here is derived from an EMBL/GenBank/DDBJ whole genome shotgun (WGS) entry which is preliminary data.</text>
</comment>
<name>A0ACC3NC71_9PEZI</name>
<gene>
    <name evidence="1" type="ORF">LTR37_007864</name>
</gene>
<accession>A0ACC3NC71</accession>
<keyword evidence="2" id="KW-1185">Reference proteome</keyword>
<proteinExistence type="predicted"/>
<reference evidence="1" key="1">
    <citation type="submission" date="2023-07" db="EMBL/GenBank/DDBJ databases">
        <title>Black Yeasts Isolated from many extreme environments.</title>
        <authorList>
            <person name="Coleine C."/>
            <person name="Stajich J.E."/>
            <person name="Selbmann L."/>
        </authorList>
    </citation>
    <scope>NUCLEOTIDE SEQUENCE</scope>
    <source>
        <strain evidence="1">CCFEE 5714</strain>
    </source>
</reference>
<evidence type="ECO:0000313" key="2">
    <source>
        <dbReference type="Proteomes" id="UP001281147"/>
    </source>
</evidence>
<sequence>MWAQRSLRPLRSQLHRTVRFSRKYNGNQYQGPHTTYFQQPPEPPKARRSYFRSILISCTFIALGAFGHAYLFDVSDLGLIVSEDVADAGEDLSVAMAAAAQDTAARQVPMMDMITAQEFLELRATHSVTAKAVAHSCQLPSNLPCEDAVHSGVYELFHDPLKDWAVWSVFDGHAGPRTAQLLKEFLPVIVGGKLYEDKCLDRSYVPNDYQIIRTIKNAFTELDHDILLEASQRVQSGEGDLAHGIHITAAALSGSCALLALFDPARSILRVANTGDSRAVLGRWDAKAGKYIAQPMSIDQTGFNQSEVERLDREHPNEASSVDPKTGRVHGIMISRAFGDARWKWPNELSKMVQEKFFGPPPRPDGMIKTPPYLTAEPEVMETEVQTGERPDFLIMASDGLWDNMSSEDAVTCVQLWLDKNKPDKFIEEKQTFMQSLSEIFSSRKDPSQQLKRRRNILVDDQDPNMDEETYYDEIERTMKWRVSPKHFIVEDEHCGVHLIKNALGGKRRNLFRGVMSIQPPLSRNVRDDISVHVIFFGVDAQEALKSGV</sequence>
<dbReference type="Proteomes" id="UP001281147">
    <property type="component" value="Unassembled WGS sequence"/>
</dbReference>
<protein>
    <submittedName>
        <fullName evidence="1">Uncharacterized protein</fullName>
    </submittedName>
</protein>
<organism evidence="1 2">
    <name type="scientific">Vermiconidia calcicola</name>
    <dbReference type="NCBI Taxonomy" id="1690605"/>
    <lineage>
        <taxon>Eukaryota</taxon>
        <taxon>Fungi</taxon>
        <taxon>Dikarya</taxon>
        <taxon>Ascomycota</taxon>
        <taxon>Pezizomycotina</taxon>
        <taxon>Dothideomycetes</taxon>
        <taxon>Dothideomycetidae</taxon>
        <taxon>Mycosphaerellales</taxon>
        <taxon>Extremaceae</taxon>
        <taxon>Vermiconidia</taxon>
    </lineage>
</organism>
<dbReference type="EMBL" id="JAUTXU010000056">
    <property type="protein sequence ID" value="KAK3714278.1"/>
    <property type="molecule type" value="Genomic_DNA"/>
</dbReference>